<evidence type="ECO:0000313" key="1">
    <source>
        <dbReference type="EMBL" id="PVH94894.1"/>
    </source>
</evidence>
<dbReference type="InterPro" id="IPR040632">
    <property type="entry name" value="Sulfotransfer_4"/>
</dbReference>
<dbReference type="Proteomes" id="UP000244855">
    <property type="component" value="Unassembled WGS sequence"/>
</dbReference>
<dbReference type="PANTHER" id="PTHR36978">
    <property type="entry name" value="P-LOOP CONTAINING NUCLEOTIDE TRIPHOSPHATE HYDROLASE"/>
    <property type="match status" value="1"/>
</dbReference>
<name>A0A2V1DCP0_9PLEO</name>
<accession>A0A2V1DCP0</accession>
<dbReference type="InterPro" id="IPR027417">
    <property type="entry name" value="P-loop_NTPase"/>
</dbReference>
<dbReference type="STRING" id="97972.A0A2V1DCP0"/>
<dbReference type="EMBL" id="KZ805516">
    <property type="protein sequence ID" value="PVH94894.1"/>
    <property type="molecule type" value="Genomic_DNA"/>
</dbReference>
<dbReference type="Pfam" id="PF17784">
    <property type="entry name" value="Sulfotransfer_4"/>
    <property type="match status" value="1"/>
</dbReference>
<dbReference type="PANTHER" id="PTHR36978:SF4">
    <property type="entry name" value="P-LOOP CONTAINING NUCLEOSIDE TRIPHOSPHATE HYDROLASE PROTEIN"/>
    <property type="match status" value="1"/>
</dbReference>
<dbReference type="Gene3D" id="3.40.50.300">
    <property type="entry name" value="P-loop containing nucleotide triphosphate hydrolases"/>
    <property type="match status" value="1"/>
</dbReference>
<dbReference type="AlphaFoldDB" id="A0A2V1DCP0"/>
<organism evidence="1 2">
    <name type="scientific">Periconia macrospinosa</name>
    <dbReference type="NCBI Taxonomy" id="97972"/>
    <lineage>
        <taxon>Eukaryota</taxon>
        <taxon>Fungi</taxon>
        <taxon>Dikarya</taxon>
        <taxon>Ascomycota</taxon>
        <taxon>Pezizomycotina</taxon>
        <taxon>Dothideomycetes</taxon>
        <taxon>Pleosporomycetidae</taxon>
        <taxon>Pleosporales</taxon>
        <taxon>Massarineae</taxon>
        <taxon>Periconiaceae</taxon>
        <taxon>Periconia</taxon>
    </lineage>
</organism>
<reference evidence="1 2" key="1">
    <citation type="journal article" date="2018" name="Sci. Rep.">
        <title>Comparative genomics provides insights into the lifestyle and reveals functional heterogeneity of dark septate endophytic fungi.</title>
        <authorList>
            <person name="Knapp D.G."/>
            <person name="Nemeth J.B."/>
            <person name="Barry K."/>
            <person name="Hainaut M."/>
            <person name="Henrissat B."/>
            <person name="Johnson J."/>
            <person name="Kuo A."/>
            <person name="Lim J.H.P."/>
            <person name="Lipzen A."/>
            <person name="Nolan M."/>
            <person name="Ohm R.A."/>
            <person name="Tamas L."/>
            <person name="Grigoriev I.V."/>
            <person name="Spatafora J.W."/>
            <person name="Nagy L.G."/>
            <person name="Kovacs G.M."/>
        </authorList>
    </citation>
    <scope>NUCLEOTIDE SEQUENCE [LARGE SCALE GENOMIC DNA]</scope>
    <source>
        <strain evidence="1 2">DSE2036</strain>
    </source>
</reference>
<keyword evidence="2" id="KW-1185">Reference proteome</keyword>
<dbReference type="SUPFAM" id="SSF52540">
    <property type="entry name" value="P-loop containing nucleoside triphosphate hydrolases"/>
    <property type="match status" value="1"/>
</dbReference>
<proteinExistence type="predicted"/>
<evidence type="ECO:0008006" key="3">
    <source>
        <dbReference type="Google" id="ProtNLM"/>
    </source>
</evidence>
<dbReference type="OrthoDB" id="408152at2759"/>
<evidence type="ECO:0000313" key="2">
    <source>
        <dbReference type="Proteomes" id="UP000244855"/>
    </source>
</evidence>
<protein>
    <recommendedName>
        <fullName evidence="3">NAD dependent epimerase/dehydratase</fullName>
    </recommendedName>
</protein>
<gene>
    <name evidence="1" type="ORF">DM02DRAFT_618274</name>
</gene>
<sequence length="270" mass="30767">MPRVRKIDGVPTKPSPKDVEILVLGFSRTGTFSLKNALEKLGYTPYHMSVALGSVKEGHLAFWEEALRAKYLGDGKPYGKEEFDKFLGNFDVLEDIPSIMFADELLEAYPNAKVILTNRPVKPWLKSMNSTFYTVTEWKTLPILAAIDNKFWGPYTRILRIIMTHWGNGNPSDRMALQKTYLDHYAHVRSVVPPSKLLEFESQQGWTPLCEFLSKEIPDEEYPRINDSATTVKIHSFVYWIRLVKTSWVPLSAIAVLGVATWKGMAVGRR</sequence>